<feature type="transmembrane region" description="Helical" evidence="8">
    <location>
        <begin position="33"/>
        <end position="51"/>
    </location>
</feature>
<gene>
    <name evidence="10" type="ORF">JBL43_11770</name>
</gene>
<evidence type="ECO:0000256" key="7">
    <source>
        <dbReference type="ARBA" id="ARBA00034125"/>
    </source>
</evidence>
<evidence type="ECO:0000256" key="2">
    <source>
        <dbReference type="ARBA" id="ARBA00022475"/>
    </source>
</evidence>
<evidence type="ECO:0000256" key="4">
    <source>
        <dbReference type="ARBA" id="ARBA00022692"/>
    </source>
</evidence>
<organism evidence="10 11">
    <name type="scientific">Aureibaculum flavum</name>
    <dbReference type="NCBI Taxonomy" id="2795986"/>
    <lineage>
        <taxon>Bacteria</taxon>
        <taxon>Pseudomonadati</taxon>
        <taxon>Bacteroidota</taxon>
        <taxon>Flavobacteriia</taxon>
        <taxon>Flavobacteriales</taxon>
        <taxon>Flavobacteriaceae</taxon>
        <taxon>Aureibaculum</taxon>
    </lineage>
</organism>
<dbReference type="InterPro" id="IPR050539">
    <property type="entry name" value="ThrE_Dicarb/AminoAcid_Exp"/>
</dbReference>
<dbReference type="Proteomes" id="UP000623301">
    <property type="component" value="Unassembled WGS sequence"/>
</dbReference>
<accession>A0ABS0WSJ2</accession>
<feature type="transmembrane region" description="Helical" evidence="8">
    <location>
        <begin position="6"/>
        <end position="26"/>
    </location>
</feature>
<dbReference type="RefSeq" id="WP_198841630.1">
    <property type="nucleotide sequence ID" value="NZ_JAEHFJ010000005.1"/>
</dbReference>
<feature type="transmembrane region" description="Helical" evidence="8">
    <location>
        <begin position="57"/>
        <end position="76"/>
    </location>
</feature>
<reference evidence="10 11" key="1">
    <citation type="submission" date="2020-12" db="EMBL/GenBank/DDBJ databases">
        <title>Aureibaculum luteum sp. nov. and Aureibaculum flavum sp. nov., novel members of the family Flavobacteriaceae isolated from Antarctic intertidal sediments.</title>
        <authorList>
            <person name="He X."/>
            <person name="Zhang X."/>
        </authorList>
    </citation>
    <scope>NUCLEOTIDE SEQUENCE [LARGE SCALE GENOMIC DNA]</scope>
    <source>
        <strain evidence="10 11">A20</strain>
    </source>
</reference>
<dbReference type="PANTHER" id="PTHR34390">
    <property type="entry name" value="UPF0442 PROTEIN YJJB-RELATED"/>
    <property type="match status" value="1"/>
</dbReference>
<evidence type="ECO:0000259" key="9">
    <source>
        <dbReference type="Pfam" id="PF12821"/>
    </source>
</evidence>
<name>A0ABS0WSJ2_9FLAO</name>
<keyword evidence="5 8" id="KW-1133">Transmembrane helix</keyword>
<feature type="transmembrane region" description="Helical" evidence="8">
    <location>
        <begin position="88"/>
        <end position="112"/>
    </location>
</feature>
<keyword evidence="3" id="KW-0997">Cell inner membrane</keyword>
<feature type="transmembrane region" description="Helical" evidence="8">
    <location>
        <begin position="132"/>
        <end position="152"/>
    </location>
</feature>
<keyword evidence="4 8" id="KW-0812">Transmembrane</keyword>
<evidence type="ECO:0000313" key="11">
    <source>
        <dbReference type="Proteomes" id="UP000623301"/>
    </source>
</evidence>
<comment type="similarity">
    <text evidence="7">Belongs to the ThrE exporter (TC 2.A.79) family.</text>
</comment>
<evidence type="ECO:0000256" key="1">
    <source>
        <dbReference type="ARBA" id="ARBA00004651"/>
    </source>
</evidence>
<comment type="caution">
    <text evidence="10">The sequence shown here is derived from an EMBL/GenBank/DDBJ whole genome shotgun (WGS) entry which is preliminary data.</text>
</comment>
<dbReference type="PANTHER" id="PTHR34390:SF1">
    <property type="entry name" value="SUCCINATE TRANSPORTER SUBUNIT YJJB-RELATED"/>
    <property type="match status" value="1"/>
</dbReference>
<proteinExistence type="inferred from homology"/>
<evidence type="ECO:0000256" key="6">
    <source>
        <dbReference type="ARBA" id="ARBA00023136"/>
    </source>
</evidence>
<evidence type="ECO:0000256" key="8">
    <source>
        <dbReference type="SAM" id="Phobius"/>
    </source>
</evidence>
<feature type="domain" description="Threonine/Serine exporter ThrE" evidence="9">
    <location>
        <begin position="13"/>
        <end position="149"/>
    </location>
</feature>
<sequence>MIETILNILEISIWAGIAAVGFGILFNIPKKAILTVFLLGFGAGFIKTFLLDFQINIVLASLVAASFVGLLSIPLAHSIHQPPVVFSIPAVIPMIPGFYAYETVLSIMSFTFLEKDDAKRLVFMDAIFSNGFTMLFILISLSIGVSLPLLLLRKDTVKKIEN</sequence>
<dbReference type="EMBL" id="JAEHFJ010000005">
    <property type="protein sequence ID" value="MBJ2174919.1"/>
    <property type="molecule type" value="Genomic_DNA"/>
</dbReference>
<evidence type="ECO:0000313" key="10">
    <source>
        <dbReference type="EMBL" id="MBJ2174919.1"/>
    </source>
</evidence>
<keyword evidence="6 8" id="KW-0472">Membrane</keyword>
<evidence type="ECO:0000256" key="5">
    <source>
        <dbReference type="ARBA" id="ARBA00022989"/>
    </source>
</evidence>
<evidence type="ECO:0000256" key="3">
    <source>
        <dbReference type="ARBA" id="ARBA00022519"/>
    </source>
</evidence>
<keyword evidence="2" id="KW-1003">Cell membrane</keyword>
<protein>
    <submittedName>
        <fullName evidence="10">Threonine/serine exporter family protein</fullName>
    </submittedName>
</protein>
<comment type="subcellular location">
    <subcellularLocation>
        <location evidence="1">Cell membrane</location>
        <topology evidence="1">Multi-pass membrane protein</topology>
    </subcellularLocation>
</comment>
<dbReference type="InterPro" id="IPR024528">
    <property type="entry name" value="ThrE_2"/>
</dbReference>
<dbReference type="Pfam" id="PF12821">
    <property type="entry name" value="ThrE_2"/>
    <property type="match status" value="1"/>
</dbReference>
<keyword evidence="11" id="KW-1185">Reference proteome</keyword>